<keyword evidence="2" id="KW-1003">Cell membrane</keyword>
<evidence type="ECO:0000259" key="8">
    <source>
        <dbReference type="Pfam" id="PF02687"/>
    </source>
</evidence>
<evidence type="ECO:0000256" key="7">
    <source>
        <dbReference type="SAM" id="Phobius"/>
    </source>
</evidence>
<evidence type="ECO:0000256" key="5">
    <source>
        <dbReference type="ARBA" id="ARBA00023136"/>
    </source>
</evidence>
<protein>
    <submittedName>
        <fullName evidence="10">Putative ABC transport system permease protein</fullName>
    </submittedName>
</protein>
<dbReference type="GO" id="GO:0022857">
    <property type="term" value="F:transmembrane transporter activity"/>
    <property type="evidence" value="ECO:0007669"/>
    <property type="project" value="TreeGrafter"/>
</dbReference>
<comment type="subcellular location">
    <subcellularLocation>
        <location evidence="1">Cell membrane</location>
        <topology evidence="1">Multi-pass membrane protein</topology>
    </subcellularLocation>
</comment>
<dbReference type="Pfam" id="PF02687">
    <property type="entry name" value="FtsX"/>
    <property type="match status" value="1"/>
</dbReference>
<evidence type="ECO:0000259" key="9">
    <source>
        <dbReference type="Pfam" id="PF12704"/>
    </source>
</evidence>
<sequence length="395" mass="42659">MREYIKCALRNLGRKKLRTVLTVASIAIGVASVVLISTIGDVGKFAINNELNSLGLGSLSISVSKQRTDLALQQGDLETIENMRQVESAIPIIVEYSSLSMRGLVANVAIWGIDEGANQIISLSPNYGNLFTRNDIASESNFCLVDSNTAKGFYGRENIVGKQMRILIGGSYEDFTVVGVVQSGGNAMQNLIGEYLPMFVYVPYTTMQRLLGRSSFDRIAVKVHDSAVVDQAAKDIVKGLEYANRTRGGYNAENIAQQKDNLNNLLSIVATILSSIAGISLVVAGLGIMTVMLVSVNERTREIGIKKSIGASRGIIMSEFLVEAFTISSIGSMIGVVVGVLLALIGCMLFHIEVLLNVRMILFTVTFAVVSGVICGVYPSWIASNLRPVDALRYE</sequence>
<dbReference type="InterPro" id="IPR003838">
    <property type="entry name" value="ABC3_permease_C"/>
</dbReference>
<proteinExistence type="inferred from homology"/>
<dbReference type="PANTHER" id="PTHR30572:SF4">
    <property type="entry name" value="ABC TRANSPORTER PERMEASE YTRF"/>
    <property type="match status" value="1"/>
</dbReference>
<feature type="domain" description="MacB-like periplasmic core" evidence="9">
    <location>
        <begin position="19"/>
        <end position="236"/>
    </location>
</feature>
<dbReference type="OrthoDB" id="9770036at2"/>
<gene>
    <name evidence="10" type="ORF">SAMN05216180_0717</name>
</gene>
<keyword evidence="3 7" id="KW-0812">Transmembrane</keyword>
<dbReference type="EMBL" id="FOCG01000001">
    <property type="protein sequence ID" value="SEM58632.1"/>
    <property type="molecule type" value="Genomic_DNA"/>
</dbReference>
<dbReference type="Pfam" id="PF12704">
    <property type="entry name" value="MacB_PCD"/>
    <property type="match status" value="1"/>
</dbReference>
<dbReference type="InterPro" id="IPR025857">
    <property type="entry name" value="MacB_PCD"/>
</dbReference>
<feature type="transmembrane region" description="Helical" evidence="7">
    <location>
        <begin position="358"/>
        <end position="378"/>
    </location>
</feature>
<dbReference type="GO" id="GO:0005886">
    <property type="term" value="C:plasma membrane"/>
    <property type="evidence" value="ECO:0007669"/>
    <property type="project" value="UniProtKB-SubCell"/>
</dbReference>
<evidence type="ECO:0000256" key="3">
    <source>
        <dbReference type="ARBA" id="ARBA00022692"/>
    </source>
</evidence>
<dbReference type="AlphaFoldDB" id="A0A1H7ZJ78"/>
<evidence type="ECO:0000313" key="10">
    <source>
        <dbReference type="EMBL" id="SEM58632.1"/>
    </source>
</evidence>
<evidence type="ECO:0000256" key="1">
    <source>
        <dbReference type="ARBA" id="ARBA00004651"/>
    </source>
</evidence>
<evidence type="ECO:0000256" key="6">
    <source>
        <dbReference type="ARBA" id="ARBA00038076"/>
    </source>
</evidence>
<comment type="similarity">
    <text evidence="6">Belongs to the ABC-4 integral membrane protein family.</text>
</comment>
<feature type="transmembrane region" description="Helical" evidence="7">
    <location>
        <begin position="20"/>
        <end position="40"/>
    </location>
</feature>
<feature type="transmembrane region" description="Helical" evidence="7">
    <location>
        <begin position="320"/>
        <end position="352"/>
    </location>
</feature>
<dbReference type="InterPro" id="IPR050250">
    <property type="entry name" value="Macrolide_Exporter_MacB"/>
</dbReference>
<dbReference type="STRING" id="474960.SAMN05216180_0717"/>
<accession>A0A1H7ZJ78</accession>
<evidence type="ECO:0000313" key="11">
    <source>
        <dbReference type="Proteomes" id="UP000199158"/>
    </source>
</evidence>
<dbReference type="Proteomes" id="UP000199158">
    <property type="component" value="Unassembled WGS sequence"/>
</dbReference>
<name>A0A1H7ZJ78_9FIRM</name>
<keyword evidence="11" id="KW-1185">Reference proteome</keyword>
<reference evidence="10 11" key="1">
    <citation type="submission" date="2016-10" db="EMBL/GenBank/DDBJ databases">
        <authorList>
            <person name="de Groot N.N."/>
        </authorList>
    </citation>
    <scope>NUCLEOTIDE SEQUENCE [LARGE SCALE GENOMIC DNA]</scope>
    <source>
        <strain evidence="10 11">CGMCC 1.5070</strain>
    </source>
</reference>
<dbReference type="RefSeq" id="WP_092751711.1">
    <property type="nucleotide sequence ID" value="NZ_FOCG01000001.1"/>
</dbReference>
<feature type="transmembrane region" description="Helical" evidence="7">
    <location>
        <begin position="265"/>
        <end position="296"/>
    </location>
</feature>
<dbReference type="PANTHER" id="PTHR30572">
    <property type="entry name" value="MEMBRANE COMPONENT OF TRANSPORTER-RELATED"/>
    <property type="match status" value="1"/>
</dbReference>
<evidence type="ECO:0000256" key="4">
    <source>
        <dbReference type="ARBA" id="ARBA00022989"/>
    </source>
</evidence>
<keyword evidence="5 7" id="KW-0472">Membrane</keyword>
<evidence type="ECO:0000256" key="2">
    <source>
        <dbReference type="ARBA" id="ARBA00022475"/>
    </source>
</evidence>
<keyword evidence="4 7" id="KW-1133">Transmembrane helix</keyword>
<organism evidence="10 11">
    <name type="scientific">Hydrogenoanaerobacterium saccharovorans</name>
    <dbReference type="NCBI Taxonomy" id="474960"/>
    <lineage>
        <taxon>Bacteria</taxon>
        <taxon>Bacillati</taxon>
        <taxon>Bacillota</taxon>
        <taxon>Clostridia</taxon>
        <taxon>Eubacteriales</taxon>
        <taxon>Oscillospiraceae</taxon>
        <taxon>Hydrogenoanaerobacterium</taxon>
    </lineage>
</organism>
<feature type="domain" description="ABC3 transporter permease C-terminal" evidence="8">
    <location>
        <begin position="275"/>
        <end position="386"/>
    </location>
</feature>